<comment type="caution">
    <text evidence="7">The sequence shown here is derived from an EMBL/GenBank/DDBJ whole genome shotgun (WGS) entry which is preliminary data.</text>
</comment>
<evidence type="ECO:0000256" key="1">
    <source>
        <dbReference type="ARBA" id="ARBA00006586"/>
    </source>
</evidence>
<dbReference type="SUPFAM" id="SSF56235">
    <property type="entry name" value="N-terminal nucleophile aminohydrolases (Ntn hydrolases)"/>
    <property type="match status" value="1"/>
</dbReference>
<keyword evidence="8" id="KW-1185">Reference proteome</keyword>
<evidence type="ECO:0000256" key="4">
    <source>
        <dbReference type="ARBA" id="ARBA00023145"/>
    </source>
</evidence>
<dbReference type="InterPro" id="IPR043146">
    <property type="entry name" value="Penicillin_amidase_N_B-knob"/>
</dbReference>
<gene>
    <name evidence="7" type="ORF">GCM10010124_16620</name>
</gene>
<dbReference type="InterPro" id="IPR029055">
    <property type="entry name" value="Ntn_hydrolases_N"/>
</dbReference>
<evidence type="ECO:0000256" key="6">
    <source>
        <dbReference type="PIRSR" id="PIRSR001227-2"/>
    </source>
</evidence>
<keyword evidence="4" id="KW-0865">Zymogen</keyword>
<reference evidence="7" key="2">
    <citation type="submission" date="2020-09" db="EMBL/GenBank/DDBJ databases">
        <authorList>
            <person name="Sun Q."/>
            <person name="Ohkuma M."/>
        </authorList>
    </citation>
    <scope>NUCLEOTIDE SEQUENCE</scope>
    <source>
        <strain evidence="7">JCM 3091</strain>
    </source>
</reference>
<feature type="binding site" evidence="6">
    <location>
        <position position="296"/>
    </location>
    <ligand>
        <name>Ca(2+)</name>
        <dbReference type="ChEBI" id="CHEBI:29108"/>
    </ligand>
</feature>
<dbReference type="InterPro" id="IPR043147">
    <property type="entry name" value="Penicillin_amidase_A-knob"/>
</dbReference>
<evidence type="ECO:0000256" key="5">
    <source>
        <dbReference type="PIRSR" id="PIRSR001227-1"/>
    </source>
</evidence>
<dbReference type="EMBL" id="BMQC01000004">
    <property type="protein sequence ID" value="GGK24764.1"/>
    <property type="molecule type" value="Genomic_DNA"/>
</dbReference>
<dbReference type="RefSeq" id="WP_189113626.1">
    <property type="nucleotide sequence ID" value="NZ_BMQC01000004.1"/>
</dbReference>
<feature type="binding site" evidence="6">
    <location>
        <position position="295"/>
    </location>
    <ligand>
        <name>Ca(2+)</name>
        <dbReference type="ChEBI" id="CHEBI:29108"/>
    </ligand>
</feature>
<dbReference type="GO" id="GO:0046872">
    <property type="term" value="F:metal ion binding"/>
    <property type="evidence" value="ECO:0007669"/>
    <property type="project" value="UniProtKB-KW"/>
</dbReference>
<evidence type="ECO:0000256" key="3">
    <source>
        <dbReference type="ARBA" id="ARBA00022801"/>
    </source>
</evidence>
<keyword evidence="6" id="KW-0106">Calcium</keyword>
<organism evidence="7 8">
    <name type="scientific">Pilimelia terevasa</name>
    <dbReference type="NCBI Taxonomy" id="53372"/>
    <lineage>
        <taxon>Bacteria</taxon>
        <taxon>Bacillati</taxon>
        <taxon>Actinomycetota</taxon>
        <taxon>Actinomycetes</taxon>
        <taxon>Micromonosporales</taxon>
        <taxon>Micromonosporaceae</taxon>
        <taxon>Pilimelia</taxon>
    </lineage>
</organism>
<dbReference type="Gene3D" id="1.10.439.10">
    <property type="entry name" value="Penicillin Amidohydrolase, domain 1"/>
    <property type="match status" value="1"/>
</dbReference>
<dbReference type="InterPro" id="IPR002692">
    <property type="entry name" value="S45"/>
</dbReference>
<dbReference type="InterPro" id="IPR014395">
    <property type="entry name" value="Pen/GL7ACA/AHL_acylase"/>
</dbReference>
<evidence type="ECO:0000313" key="7">
    <source>
        <dbReference type="EMBL" id="GGK24764.1"/>
    </source>
</evidence>
<evidence type="ECO:0000313" key="8">
    <source>
        <dbReference type="Proteomes" id="UP000662200"/>
    </source>
</evidence>
<keyword evidence="6" id="KW-0479">Metal-binding</keyword>
<reference evidence="7" key="1">
    <citation type="journal article" date="2014" name="Int. J. Syst. Evol. Microbiol.">
        <title>Complete genome sequence of Corynebacterium casei LMG S-19264T (=DSM 44701T), isolated from a smear-ripened cheese.</title>
        <authorList>
            <consortium name="US DOE Joint Genome Institute (JGI-PGF)"/>
            <person name="Walter F."/>
            <person name="Albersmeier A."/>
            <person name="Kalinowski J."/>
            <person name="Ruckert C."/>
        </authorList>
    </citation>
    <scope>NUCLEOTIDE SEQUENCE</scope>
    <source>
        <strain evidence="7">JCM 3091</strain>
    </source>
</reference>
<dbReference type="GO" id="GO:0017000">
    <property type="term" value="P:antibiotic biosynthetic process"/>
    <property type="evidence" value="ECO:0007669"/>
    <property type="project" value="InterPro"/>
</dbReference>
<dbReference type="Gene3D" id="1.10.1400.10">
    <property type="match status" value="1"/>
</dbReference>
<accession>A0A8J3BNY8</accession>
<dbReference type="PIRSF" id="PIRSF001227">
    <property type="entry name" value="Pen_acylase"/>
    <property type="match status" value="1"/>
</dbReference>
<feature type="binding site" evidence="6">
    <location>
        <position position="293"/>
    </location>
    <ligand>
        <name>Ca(2+)</name>
        <dbReference type="ChEBI" id="CHEBI:29108"/>
    </ligand>
</feature>
<dbReference type="AlphaFoldDB" id="A0A8J3BNY8"/>
<dbReference type="PROSITE" id="PS51318">
    <property type="entry name" value="TAT"/>
    <property type="match status" value="1"/>
</dbReference>
<dbReference type="InterPro" id="IPR023343">
    <property type="entry name" value="Penicillin_amidase_dom1"/>
</dbReference>
<dbReference type="InterPro" id="IPR006311">
    <property type="entry name" value="TAT_signal"/>
</dbReference>
<sequence length="753" mass="82383">MNTADLRSRPAAAPRAGGHRRRLAGAALALAVAAAVAVPPGAAATAGTAEQARWRAHAARVTITRDDWGVAHVSGATDADAVFGMMYAQAEDDFPRIENNYLVSLGRLAEAEGEGAIWQDLRQRLFVDPARLEALHRTCPPWLKKLTQAWADGLNHFLATHPQVRPRVLDRFAPWMALSFSEGSIGGDVERVPLSQVEAFYGRRPVPMTDEERGLLFSEPRGSNGMALAPAHTRDGRALLLINPHTSFFFRSEQHVTSGEGLNAYGAATWGQFFVYQGFNAHAGWMHTSSGADNVDEFAETVVTGADGSLSYRYGDALRPVTTRTVTLSHRTADGGRAKRSFRTFATHHGPIVREADGRWIAAALMNRPVAALQQSFLRTKAQDYAQFLAVARLRANSSNNTVFADSKGEIAFLMPQFMPVREDRFDYRRPVDGSDPATRWRGLHRLAELPQVVNPRNNWVYNTNNWPWTAAGADSPRAADYPRYLDQSGENPRGPQAVRVLRAAADFTPRKLTEAAFDPYLTAFARFGPGIAAAWAALPADDPRKSALAGPHALLRDWDHRWSAESAATSLAVFWGEAVWALVAPQAKEAGMSAWDYIAERATDAQRIAALATAAQRLTEDFGTWRVPWGQINRFQRNDGAIVQKFDDARPSTGVPFTSAQWGSLASFGARRYPGTTRYYGTSGNSFVAVVEFGPKVRARAVTAGGASGHPDSPHFTDQVGRYASGDLRPVYFHPEDLAGHVTRSYAPGQRP</sequence>
<dbReference type="Gene3D" id="2.30.120.10">
    <property type="match status" value="1"/>
</dbReference>
<evidence type="ECO:0000256" key="2">
    <source>
        <dbReference type="ARBA" id="ARBA00022729"/>
    </source>
</evidence>
<proteinExistence type="inferred from homology"/>
<dbReference type="Gene3D" id="3.60.20.10">
    <property type="entry name" value="Glutamine Phosphoribosylpyrophosphate, subunit 1, domain 1"/>
    <property type="match status" value="1"/>
</dbReference>
<name>A0A8J3BNY8_9ACTN</name>
<keyword evidence="3" id="KW-0378">Hydrolase</keyword>
<comment type="cofactor">
    <cofactor evidence="6">
        <name>Ca(2+)</name>
        <dbReference type="ChEBI" id="CHEBI:29108"/>
    </cofactor>
    <text evidence="6">Binds 1 Ca(2+) ion per dimer.</text>
</comment>
<comment type="similarity">
    <text evidence="1">Belongs to the peptidase S45 family.</text>
</comment>
<dbReference type="PANTHER" id="PTHR34218:SF3">
    <property type="entry name" value="ACYL-HOMOSERINE LACTONE ACYLASE PVDQ"/>
    <property type="match status" value="1"/>
</dbReference>
<keyword evidence="2" id="KW-0732">Signal</keyword>
<protein>
    <submittedName>
        <fullName evidence="7">Penicillin amidase</fullName>
    </submittedName>
</protein>
<dbReference type="Proteomes" id="UP000662200">
    <property type="component" value="Unassembled WGS sequence"/>
</dbReference>
<feature type="active site" description="Nucleophile" evidence="5">
    <location>
        <position position="223"/>
    </location>
</feature>
<dbReference type="Pfam" id="PF01804">
    <property type="entry name" value="Penicil_amidase"/>
    <property type="match status" value="1"/>
</dbReference>
<dbReference type="PANTHER" id="PTHR34218">
    <property type="entry name" value="PEPTIDASE S45 PENICILLIN AMIDASE"/>
    <property type="match status" value="1"/>
</dbReference>
<dbReference type="GO" id="GO:0016811">
    <property type="term" value="F:hydrolase activity, acting on carbon-nitrogen (but not peptide) bonds, in linear amides"/>
    <property type="evidence" value="ECO:0007669"/>
    <property type="project" value="InterPro"/>
</dbReference>